<dbReference type="SUPFAM" id="SSF55112">
    <property type="entry name" value="Formylmethanofuran:tetrahydromethanopterin formyltransferase"/>
    <property type="match status" value="1"/>
</dbReference>
<accession>X1V687</accession>
<name>X1V687_9ZZZZ</name>
<dbReference type="Gene3D" id="3.30.70.520">
    <property type="match status" value="1"/>
</dbReference>
<evidence type="ECO:0000259" key="1">
    <source>
        <dbReference type="Pfam" id="PF02741"/>
    </source>
</evidence>
<proteinExistence type="predicted"/>
<dbReference type="InterPro" id="IPR023447">
    <property type="entry name" value="ForMFR_H4MPT_ForTrfase_fd-like"/>
</dbReference>
<feature type="domain" description="Formylmethanofuran: tetrahydromethanopterin formyltransferase Ftr C-terminal" evidence="1">
    <location>
        <begin position="2"/>
        <end position="142"/>
    </location>
</feature>
<organism evidence="2">
    <name type="scientific">marine sediment metagenome</name>
    <dbReference type="NCBI Taxonomy" id="412755"/>
    <lineage>
        <taxon>unclassified sequences</taxon>
        <taxon>metagenomes</taxon>
        <taxon>ecological metagenomes</taxon>
    </lineage>
</organism>
<dbReference type="EMBL" id="BARW01033251">
    <property type="protein sequence ID" value="GAJ07746.1"/>
    <property type="molecule type" value="Genomic_DNA"/>
</dbReference>
<evidence type="ECO:0000313" key="2">
    <source>
        <dbReference type="EMBL" id="GAJ07746.1"/>
    </source>
</evidence>
<dbReference type="AlphaFoldDB" id="X1V687"/>
<dbReference type="Pfam" id="PF02741">
    <property type="entry name" value="FTR_C"/>
    <property type="match status" value="1"/>
</dbReference>
<reference evidence="2" key="1">
    <citation type="journal article" date="2014" name="Front. Microbiol.">
        <title>High frequency of phylogenetically diverse reductive dehalogenase-homologous genes in deep subseafloor sedimentary metagenomes.</title>
        <authorList>
            <person name="Kawai M."/>
            <person name="Futagami T."/>
            <person name="Toyoda A."/>
            <person name="Takaki Y."/>
            <person name="Nishi S."/>
            <person name="Hori S."/>
            <person name="Arai W."/>
            <person name="Tsubouchi T."/>
            <person name="Morono Y."/>
            <person name="Uchiyama I."/>
            <person name="Ito T."/>
            <person name="Fujiyama A."/>
            <person name="Inagaki F."/>
            <person name="Takami H."/>
        </authorList>
    </citation>
    <scope>NUCLEOTIDE SEQUENCE</scope>
    <source>
        <strain evidence="2">Expedition CK06-06</strain>
    </source>
</reference>
<sequence>EISYDKGVMGGNLYLFCDSINSGIRIGREAVKIIGELDNVCTTFDVCSAGSKIETKFPEIGPSTNHPYCPTLKDKIPTEEYKVPEGVHSIPEIVLNALDLNGIEKAMLEVIEGIINMNGLIKISAGNYGGKLGKFKIFLRELGLKESYFS</sequence>
<feature type="non-terminal residue" evidence="2">
    <location>
        <position position="1"/>
    </location>
</feature>
<protein>
    <recommendedName>
        <fullName evidence="1">Formylmethanofuran: tetrahydromethanopterin formyltransferase Ftr C-terminal domain-containing protein</fullName>
    </recommendedName>
</protein>
<gene>
    <name evidence="2" type="ORF">S12H4_52406</name>
</gene>
<dbReference type="InterPro" id="IPR002770">
    <property type="entry name" value="ForMFR_H4MPT_ForTrfase_C"/>
</dbReference>
<dbReference type="GO" id="GO:0016740">
    <property type="term" value="F:transferase activity"/>
    <property type="evidence" value="ECO:0007669"/>
    <property type="project" value="InterPro"/>
</dbReference>
<comment type="caution">
    <text evidence="2">The sequence shown here is derived from an EMBL/GenBank/DDBJ whole genome shotgun (WGS) entry which is preliminary data.</text>
</comment>
<dbReference type="GO" id="GO:0006730">
    <property type="term" value="P:one-carbon metabolic process"/>
    <property type="evidence" value="ECO:0007669"/>
    <property type="project" value="InterPro"/>
</dbReference>